<sequence>MGFPITIFHYKFLLRAIFASILGGLGCGMIGVWIILARIPFVGVAMSHAAFAGAITGLLFGLNPLLMAILFALIASGLIGPVAERADLDPNISLGIIFSILLGIAFLGMGLLHGPKTEALNFIWGNILLLSDSDLLSLLIIVLVILLILILFFKEIMAVLFHREIARSVGIPERSIFYLLITLAGLTVALSLNTIGGLLIFSLIINPPSAAYQLTYDLKQMFFLSGLFGVISCLFGLLFSYLFNTPTGAVIIITSSVIFGIALIFSPKR</sequence>
<comment type="similarity">
    <text evidence="2 6">Belongs to the ABC-3 integral membrane protein family.</text>
</comment>
<keyword evidence="5 7" id="KW-0472">Membrane</keyword>
<organism evidence="8 9">
    <name type="scientific">candidate division WOR-3 bacterium</name>
    <dbReference type="NCBI Taxonomy" id="2052148"/>
    <lineage>
        <taxon>Bacteria</taxon>
        <taxon>Bacteria division WOR-3</taxon>
    </lineage>
</organism>
<feature type="transmembrane region" description="Helical" evidence="7">
    <location>
        <begin position="222"/>
        <end position="243"/>
    </location>
</feature>
<feature type="transmembrane region" description="Helical" evidence="7">
    <location>
        <begin position="12"/>
        <end position="35"/>
    </location>
</feature>
<dbReference type="Pfam" id="PF00950">
    <property type="entry name" value="ABC-3"/>
    <property type="match status" value="1"/>
</dbReference>
<feature type="transmembrane region" description="Helical" evidence="7">
    <location>
        <begin position="176"/>
        <end position="201"/>
    </location>
</feature>
<dbReference type="AlphaFoldDB" id="A0A660SLW1"/>
<evidence type="ECO:0000256" key="5">
    <source>
        <dbReference type="ARBA" id="ARBA00023136"/>
    </source>
</evidence>
<evidence type="ECO:0000313" key="8">
    <source>
        <dbReference type="EMBL" id="RKX71784.1"/>
    </source>
</evidence>
<gene>
    <name evidence="8" type="ORF">DRP53_00420</name>
</gene>
<feature type="transmembrane region" description="Helical" evidence="7">
    <location>
        <begin position="249"/>
        <end position="266"/>
    </location>
</feature>
<protein>
    <submittedName>
        <fullName evidence="8">Metal ABC transporter permease</fullName>
    </submittedName>
</protein>
<dbReference type="InterPro" id="IPR037294">
    <property type="entry name" value="ABC_BtuC-like"/>
</dbReference>
<dbReference type="EMBL" id="QNBE01000002">
    <property type="protein sequence ID" value="RKX71784.1"/>
    <property type="molecule type" value="Genomic_DNA"/>
</dbReference>
<evidence type="ECO:0000256" key="6">
    <source>
        <dbReference type="RuleBase" id="RU003943"/>
    </source>
</evidence>
<keyword evidence="6" id="KW-0813">Transport</keyword>
<feature type="transmembrane region" description="Helical" evidence="7">
    <location>
        <begin position="95"/>
        <end position="114"/>
    </location>
</feature>
<accession>A0A660SLW1</accession>
<comment type="subcellular location">
    <subcellularLocation>
        <location evidence="6">Cell membrane</location>
        <topology evidence="6">Multi-pass membrane protein</topology>
    </subcellularLocation>
    <subcellularLocation>
        <location evidence="1">Membrane</location>
        <topology evidence="1">Multi-pass membrane protein</topology>
    </subcellularLocation>
</comment>
<evidence type="ECO:0000256" key="4">
    <source>
        <dbReference type="ARBA" id="ARBA00022989"/>
    </source>
</evidence>
<feature type="transmembrane region" description="Helical" evidence="7">
    <location>
        <begin position="65"/>
        <end position="83"/>
    </location>
</feature>
<keyword evidence="4 7" id="KW-1133">Transmembrane helix</keyword>
<evidence type="ECO:0000256" key="1">
    <source>
        <dbReference type="ARBA" id="ARBA00004141"/>
    </source>
</evidence>
<dbReference type="GO" id="GO:0010043">
    <property type="term" value="P:response to zinc ion"/>
    <property type="evidence" value="ECO:0007669"/>
    <property type="project" value="TreeGrafter"/>
</dbReference>
<dbReference type="Proteomes" id="UP000268469">
    <property type="component" value="Unassembled WGS sequence"/>
</dbReference>
<dbReference type="InterPro" id="IPR001626">
    <property type="entry name" value="ABC_TroCD"/>
</dbReference>
<keyword evidence="3 6" id="KW-0812">Transmembrane</keyword>
<evidence type="ECO:0000313" key="9">
    <source>
        <dbReference type="Proteomes" id="UP000268469"/>
    </source>
</evidence>
<dbReference type="GO" id="GO:0043190">
    <property type="term" value="C:ATP-binding cassette (ABC) transporter complex"/>
    <property type="evidence" value="ECO:0007669"/>
    <property type="project" value="InterPro"/>
</dbReference>
<dbReference type="SUPFAM" id="SSF81345">
    <property type="entry name" value="ABC transporter involved in vitamin B12 uptake, BtuC"/>
    <property type="match status" value="1"/>
</dbReference>
<name>A0A660SLW1_UNCW3</name>
<feature type="transmembrane region" description="Helical" evidence="7">
    <location>
        <begin position="135"/>
        <end position="156"/>
    </location>
</feature>
<comment type="caution">
    <text evidence="8">The sequence shown here is derived from an EMBL/GenBank/DDBJ whole genome shotgun (WGS) entry which is preliminary data.</text>
</comment>
<dbReference type="PANTHER" id="PTHR30477">
    <property type="entry name" value="ABC-TRANSPORTER METAL-BINDING PROTEIN"/>
    <property type="match status" value="1"/>
</dbReference>
<reference evidence="8 9" key="1">
    <citation type="submission" date="2018-06" db="EMBL/GenBank/DDBJ databases">
        <title>Extensive metabolic versatility and redundancy in microbially diverse, dynamic hydrothermal sediments.</title>
        <authorList>
            <person name="Dombrowski N."/>
            <person name="Teske A."/>
            <person name="Baker B.J."/>
        </authorList>
    </citation>
    <scope>NUCLEOTIDE SEQUENCE [LARGE SCALE GENOMIC DNA]</scope>
    <source>
        <strain evidence="8">B36_G15</strain>
    </source>
</reference>
<evidence type="ECO:0000256" key="7">
    <source>
        <dbReference type="SAM" id="Phobius"/>
    </source>
</evidence>
<evidence type="ECO:0000256" key="3">
    <source>
        <dbReference type="ARBA" id="ARBA00022692"/>
    </source>
</evidence>
<dbReference type="GO" id="GO:0055085">
    <property type="term" value="P:transmembrane transport"/>
    <property type="evidence" value="ECO:0007669"/>
    <property type="project" value="InterPro"/>
</dbReference>
<dbReference type="Gene3D" id="1.10.3470.10">
    <property type="entry name" value="ABC transporter involved in vitamin B12 uptake, BtuC"/>
    <property type="match status" value="1"/>
</dbReference>
<proteinExistence type="inferred from homology"/>
<evidence type="ECO:0000256" key="2">
    <source>
        <dbReference type="ARBA" id="ARBA00008034"/>
    </source>
</evidence>
<dbReference type="PANTHER" id="PTHR30477:SF0">
    <property type="entry name" value="METAL TRANSPORT SYSTEM MEMBRANE PROTEIN TM_0125-RELATED"/>
    <property type="match status" value="1"/>
</dbReference>